<keyword evidence="4" id="KW-0472">Membrane</keyword>
<gene>
    <name evidence="8" type="ORF">K4G66_01170</name>
</gene>
<keyword evidence="5" id="KW-0998">Cell outer membrane</keyword>
<dbReference type="InterPro" id="IPR012944">
    <property type="entry name" value="SusD_RagB_dom"/>
</dbReference>
<evidence type="ECO:0000313" key="8">
    <source>
        <dbReference type="EMBL" id="WKN37316.1"/>
    </source>
</evidence>
<accession>A0AA49JEI3</accession>
<organism evidence="8">
    <name type="scientific">Roseihalotalea indica</name>
    <dbReference type="NCBI Taxonomy" id="2867963"/>
    <lineage>
        <taxon>Bacteria</taxon>
        <taxon>Pseudomonadati</taxon>
        <taxon>Bacteroidota</taxon>
        <taxon>Cytophagia</taxon>
        <taxon>Cytophagales</taxon>
        <taxon>Catalimonadaceae</taxon>
        <taxon>Roseihalotalea</taxon>
    </lineage>
</organism>
<evidence type="ECO:0000259" key="7">
    <source>
        <dbReference type="Pfam" id="PF14322"/>
    </source>
</evidence>
<reference evidence="8" key="2">
    <citation type="journal article" date="2024" name="Antonie Van Leeuwenhoek">
        <title>Roseihalotalea indica gen. nov., sp. nov., a halophilic Bacteroidetes from mesopelagic Southwest Indian Ocean with higher carbohydrate metabolic potential.</title>
        <authorList>
            <person name="Chen B."/>
            <person name="Zhang M."/>
            <person name="Lin D."/>
            <person name="Ye J."/>
            <person name="Tang K."/>
        </authorList>
    </citation>
    <scope>NUCLEOTIDE SEQUENCE</scope>
    <source>
        <strain evidence="8">TK19036</strain>
    </source>
</reference>
<dbReference type="PROSITE" id="PS51257">
    <property type="entry name" value="PROKAR_LIPOPROTEIN"/>
    <property type="match status" value="1"/>
</dbReference>
<feature type="domain" description="RagB/SusD" evidence="6">
    <location>
        <begin position="259"/>
        <end position="565"/>
    </location>
</feature>
<keyword evidence="3" id="KW-0732">Signal</keyword>
<feature type="domain" description="SusD-like N-terminal" evidence="7">
    <location>
        <begin position="22"/>
        <end position="213"/>
    </location>
</feature>
<protein>
    <submittedName>
        <fullName evidence="8">RagB/SusD family nutrient uptake outer membrane protein</fullName>
    </submittedName>
</protein>
<evidence type="ECO:0000256" key="1">
    <source>
        <dbReference type="ARBA" id="ARBA00004442"/>
    </source>
</evidence>
<name>A0AA49JEI3_9BACT</name>
<dbReference type="SUPFAM" id="SSF48452">
    <property type="entry name" value="TPR-like"/>
    <property type="match status" value="1"/>
</dbReference>
<evidence type="ECO:0000256" key="3">
    <source>
        <dbReference type="ARBA" id="ARBA00022729"/>
    </source>
</evidence>
<dbReference type="EMBL" id="CP120682">
    <property type="protein sequence ID" value="WKN37316.1"/>
    <property type="molecule type" value="Genomic_DNA"/>
</dbReference>
<sequence length="565" mass="64562">MMNKYYLYTITTALLLATACSDYLEEENPGNTVANEFYTTEQGYESLVNSVYASLRTIYGDEPYVFTAGTDLWVEGRSDQPEGISEYRELTPEDEYVTLFYENLFAAIQRANVALYYNDRTEESGNLSTRRGEVKFLRAYDYFLLVQSFGGVPIVEDYIDGPALEFPRNSAEEVYNFIIAEMEEALTLVPETPEAFGRVSKRAIRHYLAKVYLTRGYESFGSMDDFVQAAQYADAAIAGQGLTIPFEELFYPGNEENEEILFSVQYDKSSISQDPVSAGNDQNYWFGPYFGGEGVQFSYPYRAFRLVPTMYLFDVFSENDARWDASFMTNIYEVTADDGTPRPGYYLYYTQADSRDELPVYIYFAHQWEVEDTVAWRNANPNRADAIIRPYSELWEADATTTEDAATPAVKKFDDPTATFSNSGSSSRDIFLARLGETYLIAAEAYFKMSNQGTAAERINEVRRRAAEPGTENEMTIMPDQVDIDFILDERARELAGEYHRWFDLKRTNTLVERTQLHNRSIRQWFNTGINPFEGTDGELKILRPIPAIAIQLNQAENIAQNPGY</sequence>
<evidence type="ECO:0000256" key="4">
    <source>
        <dbReference type="ARBA" id="ARBA00023136"/>
    </source>
</evidence>
<dbReference type="Pfam" id="PF14322">
    <property type="entry name" value="SusD-like_3"/>
    <property type="match status" value="1"/>
</dbReference>
<comment type="subcellular location">
    <subcellularLocation>
        <location evidence="1">Cell outer membrane</location>
    </subcellularLocation>
</comment>
<evidence type="ECO:0000259" key="6">
    <source>
        <dbReference type="Pfam" id="PF07980"/>
    </source>
</evidence>
<reference evidence="8" key="1">
    <citation type="journal article" date="2023" name="Comput. Struct. Biotechnol. J.">
        <title>Discovery of a novel marine Bacteroidetes with a rich repertoire of carbohydrate-active enzymes.</title>
        <authorList>
            <person name="Chen B."/>
            <person name="Liu G."/>
            <person name="Chen Q."/>
            <person name="Wang H."/>
            <person name="Liu L."/>
            <person name="Tang K."/>
        </authorList>
    </citation>
    <scope>NUCLEOTIDE SEQUENCE</scope>
    <source>
        <strain evidence="8">TK19036</strain>
    </source>
</reference>
<evidence type="ECO:0000256" key="2">
    <source>
        <dbReference type="ARBA" id="ARBA00006275"/>
    </source>
</evidence>
<dbReference type="Pfam" id="PF07980">
    <property type="entry name" value="SusD_RagB"/>
    <property type="match status" value="1"/>
</dbReference>
<dbReference type="InterPro" id="IPR011990">
    <property type="entry name" value="TPR-like_helical_dom_sf"/>
</dbReference>
<evidence type="ECO:0000256" key="5">
    <source>
        <dbReference type="ARBA" id="ARBA00023237"/>
    </source>
</evidence>
<comment type="similarity">
    <text evidence="2">Belongs to the SusD family.</text>
</comment>
<dbReference type="Gene3D" id="1.25.40.390">
    <property type="match status" value="1"/>
</dbReference>
<dbReference type="InterPro" id="IPR033985">
    <property type="entry name" value="SusD-like_N"/>
</dbReference>
<dbReference type="GO" id="GO:0009279">
    <property type="term" value="C:cell outer membrane"/>
    <property type="evidence" value="ECO:0007669"/>
    <property type="project" value="UniProtKB-SubCell"/>
</dbReference>
<dbReference type="AlphaFoldDB" id="A0AA49JEI3"/>
<proteinExistence type="inferred from homology"/>